<evidence type="ECO:0000256" key="6">
    <source>
        <dbReference type="ARBA" id="ARBA00022989"/>
    </source>
</evidence>
<dbReference type="EMBL" id="SJPF01000002">
    <property type="protein sequence ID" value="TWT34246.1"/>
    <property type="molecule type" value="Genomic_DNA"/>
</dbReference>
<dbReference type="GO" id="GO:0005886">
    <property type="term" value="C:plasma membrane"/>
    <property type="evidence" value="ECO:0007669"/>
    <property type="project" value="UniProtKB-SubCell"/>
</dbReference>
<dbReference type="Pfam" id="PF01594">
    <property type="entry name" value="AI-2E_transport"/>
    <property type="match status" value="1"/>
</dbReference>
<protein>
    <submittedName>
        <fullName evidence="9">AI-2 transport protein TqsA</fullName>
    </submittedName>
</protein>
<comment type="subcellular location">
    <subcellularLocation>
        <location evidence="1">Cell membrane</location>
        <topology evidence="1">Multi-pass membrane protein</topology>
    </subcellularLocation>
</comment>
<evidence type="ECO:0000256" key="3">
    <source>
        <dbReference type="ARBA" id="ARBA00022448"/>
    </source>
</evidence>
<evidence type="ECO:0000256" key="7">
    <source>
        <dbReference type="ARBA" id="ARBA00023136"/>
    </source>
</evidence>
<evidence type="ECO:0000256" key="1">
    <source>
        <dbReference type="ARBA" id="ARBA00004651"/>
    </source>
</evidence>
<evidence type="ECO:0000256" key="2">
    <source>
        <dbReference type="ARBA" id="ARBA00009773"/>
    </source>
</evidence>
<feature type="transmembrane region" description="Helical" evidence="8">
    <location>
        <begin position="161"/>
        <end position="186"/>
    </location>
</feature>
<comment type="similarity">
    <text evidence="2">Belongs to the autoinducer-2 exporter (AI-2E) (TC 2.A.86) family.</text>
</comment>
<gene>
    <name evidence="9" type="primary">tqsA</name>
    <name evidence="9" type="ORF">Enr8_16400</name>
</gene>
<dbReference type="InterPro" id="IPR002549">
    <property type="entry name" value="AI-2E-like"/>
</dbReference>
<evidence type="ECO:0000256" key="8">
    <source>
        <dbReference type="SAM" id="Phobius"/>
    </source>
</evidence>
<feature type="transmembrane region" description="Helical" evidence="8">
    <location>
        <begin position="71"/>
        <end position="96"/>
    </location>
</feature>
<feature type="transmembrane region" description="Helical" evidence="8">
    <location>
        <begin position="21"/>
        <end position="39"/>
    </location>
</feature>
<evidence type="ECO:0000256" key="4">
    <source>
        <dbReference type="ARBA" id="ARBA00022475"/>
    </source>
</evidence>
<keyword evidence="10" id="KW-1185">Reference proteome</keyword>
<organism evidence="9 10">
    <name type="scientific">Blastopirellula retiformator</name>
    <dbReference type="NCBI Taxonomy" id="2527970"/>
    <lineage>
        <taxon>Bacteria</taxon>
        <taxon>Pseudomonadati</taxon>
        <taxon>Planctomycetota</taxon>
        <taxon>Planctomycetia</taxon>
        <taxon>Pirellulales</taxon>
        <taxon>Pirellulaceae</taxon>
        <taxon>Blastopirellula</taxon>
    </lineage>
</organism>
<feature type="transmembrane region" description="Helical" evidence="8">
    <location>
        <begin position="270"/>
        <end position="291"/>
    </location>
</feature>
<dbReference type="AlphaFoldDB" id="A0A5C5V6U5"/>
<feature type="transmembrane region" description="Helical" evidence="8">
    <location>
        <begin position="207"/>
        <end position="230"/>
    </location>
</feature>
<keyword evidence="6 8" id="KW-1133">Transmembrane helix</keyword>
<keyword evidence="5 8" id="KW-0812">Transmembrane</keyword>
<name>A0A5C5V6U5_9BACT</name>
<evidence type="ECO:0000313" key="10">
    <source>
        <dbReference type="Proteomes" id="UP000318878"/>
    </source>
</evidence>
<feature type="transmembrane region" description="Helical" evidence="8">
    <location>
        <begin position="236"/>
        <end position="258"/>
    </location>
</feature>
<dbReference type="RefSeq" id="WP_146430301.1">
    <property type="nucleotide sequence ID" value="NZ_SJPF01000002.1"/>
</dbReference>
<keyword evidence="4" id="KW-1003">Cell membrane</keyword>
<dbReference type="PANTHER" id="PTHR21716:SF53">
    <property type="entry name" value="PERMEASE PERM-RELATED"/>
    <property type="match status" value="1"/>
</dbReference>
<sequence length="358" mass="39172">MNSEQATLPKLNEERSNLQTGALLILAAVAVSFAVAYARSILIPFTLAVFLNYLVAPIVDFSMVRLRFSKFMAVTVALLIVGLALVVMSFLVLLVIQSISDPQMLRQLEFDLQRKLDAIVIQGYAMADSWLGVEFDRPDSELIISAIKNNLISQMPAYAQMLGALLMSLVSSTALTTIFVGFMLAGRDPYKVSKGMYAEIDQKIRRYITTKFMISAVTGLLVWATLAMMGMRLASLFGLMAFMLNFIPSVGSIIATLLPIPLAIVDFDSVVMIVLVIAIPGAIQMTLGNVIEPMIMGEGLQLHPVTILLSLTFWGMLWGPAGMVLAVPITATMRIVLLRFETTRAIGNLMAGIFPEHM</sequence>
<keyword evidence="7 8" id="KW-0472">Membrane</keyword>
<feature type="transmembrane region" description="Helical" evidence="8">
    <location>
        <begin position="45"/>
        <end position="64"/>
    </location>
</feature>
<evidence type="ECO:0000256" key="5">
    <source>
        <dbReference type="ARBA" id="ARBA00022692"/>
    </source>
</evidence>
<dbReference type="Proteomes" id="UP000318878">
    <property type="component" value="Unassembled WGS sequence"/>
</dbReference>
<feature type="transmembrane region" description="Helical" evidence="8">
    <location>
        <begin position="311"/>
        <end position="337"/>
    </location>
</feature>
<reference evidence="9 10" key="1">
    <citation type="submission" date="2019-02" db="EMBL/GenBank/DDBJ databases">
        <title>Deep-cultivation of Planctomycetes and their phenomic and genomic characterization uncovers novel biology.</title>
        <authorList>
            <person name="Wiegand S."/>
            <person name="Jogler M."/>
            <person name="Boedeker C."/>
            <person name="Pinto D."/>
            <person name="Vollmers J."/>
            <person name="Rivas-Marin E."/>
            <person name="Kohn T."/>
            <person name="Peeters S.H."/>
            <person name="Heuer A."/>
            <person name="Rast P."/>
            <person name="Oberbeckmann S."/>
            <person name="Bunk B."/>
            <person name="Jeske O."/>
            <person name="Meyerdierks A."/>
            <person name="Storesund J.E."/>
            <person name="Kallscheuer N."/>
            <person name="Luecker S."/>
            <person name="Lage O.M."/>
            <person name="Pohl T."/>
            <person name="Merkel B.J."/>
            <person name="Hornburger P."/>
            <person name="Mueller R.-W."/>
            <person name="Bruemmer F."/>
            <person name="Labrenz M."/>
            <person name="Spormann A.M."/>
            <person name="Op Den Camp H."/>
            <person name="Overmann J."/>
            <person name="Amann R."/>
            <person name="Jetten M.S.M."/>
            <person name="Mascher T."/>
            <person name="Medema M.H."/>
            <person name="Devos D.P."/>
            <person name="Kaster A.-K."/>
            <person name="Ovreas L."/>
            <person name="Rohde M."/>
            <person name="Galperin M.Y."/>
            <person name="Jogler C."/>
        </authorList>
    </citation>
    <scope>NUCLEOTIDE SEQUENCE [LARGE SCALE GENOMIC DNA]</scope>
    <source>
        <strain evidence="9 10">Enr8</strain>
    </source>
</reference>
<dbReference type="OrthoDB" id="9799225at2"/>
<keyword evidence="3" id="KW-0813">Transport</keyword>
<accession>A0A5C5V6U5</accession>
<comment type="caution">
    <text evidence="9">The sequence shown here is derived from an EMBL/GenBank/DDBJ whole genome shotgun (WGS) entry which is preliminary data.</text>
</comment>
<dbReference type="PANTHER" id="PTHR21716">
    <property type="entry name" value="TRANSMEMBRANE PROTEIN"/>
    <property type="match status" value="1"/>
</dbReference>
<proteinExistence type="inferred from homology"/>
<evidence type="ECO:0000313" key="9">
    <source>
        <dbReference type="EMBL" id="TWT34246.1"/>
    </source>
</evidence>